<name>A0ABQ2M6D0_9ACTN</name>
<keyword evidence="5 10" id="KW-0418">Kinase</keyword>
<dbReference type="Gene3D" id="1.10.510.10">
    <property type="entry name" value="Transferase(Phosphotransferase) domain 1"/>
    <property type="match status" value="1"/>
</dbReference>
<dbReference type="Pfam" id="PF16918">
    <property type="entry name" value="PknG_TPR"/>
    <property type="match status" value="1"/>
</dbReference>
<feature type="region of interest" description="Disordered" evidence="8">
    <location>
        <begin position="129"/>
        <end position="160"/>
    </location>
</feature>
<dbReference type="PANTHER" id="PTHR43289">
    <property type="entry name" value="MITOGEN-ACTIVATED PROTEIN KINASE KINASE KINASE 20-RELATED"/>
    <property type="match status" value="1"/>
</dbReference>
<evidence type="ECO:0000256" key="2">
    <source>
        <dbReference type="ARBA" id="ARBA00022527"/>
    </source>
</evidence>
<reference evidence="11" key="1">
    <citation type="journal article" date="2019" name="Int. J. Syst. Evol. Microbiol.">
        <title>The Global Catalogue of Microorganisms (GCM) 10K type strain sequencing project: providing services to taxonomists for standard genome sequencing and annotation.</title>
        <authorList>
            <consortium name="The Broad Institute Genomics Platform"/>
            <consortium name="The Broad Institute Genome Sequencing Center for Infectious Disease"/>
            <person name="Wu L."/>
            <person name="Ma J."/>
        </authorList>
    </citation>
    <scope>NUCLEOTIDE SEQUENCE [LARGE SCALE GENOMIC DNA]</scope>
    <source>
        <strain evidence="11">CGMCC 4.7349</strain>
    </source>
</reference>
<evidence type="ECO:0000256" key="6">
    <source>
        <dbReference type="ARBA" id="ARBA00022840"/>
    </source>
</evidence>
<comment type="caution">
    <text evidence="10">The sequence shown here is derived from an EMBL/GenBank/DDBJ whole genome shotgun (WGS) entry which is preliminary data.</text>
</comment>
<dbReference type="PROSITE" id="PS50011">
    <property type="entry name" value="PROTEIN_KINASE_DOM"/>
    <property type="match status" value="1"/>
</dbReference>
<sequence length="798" mass="86613">MEGDGGGRSSNSAGQDPSWEADPRAEGAASESSLPPLFVAGPPQRAARVELPPESPDPTVLPEITLLDRAVSRGDDPDALAGLPLPPDRLLARQYRVVRPLGYGGMGEVYLALDTKVGGREVAIKILRPENAPQHAANGGREDGAPHPAPGSPEHSLSPEHPLARERQELVELNHDDIIRVFNYGHHPDVGDFLVLQYVDGPTLEEVRARAELHPEEFGDSRFYEFVLAYGVRFLAGLGYLHAPERGKVYGDLKPSNVMHDGSTTKFIDVGSVRRAGAPGLTSADYRAPTVGPRGESTGADDLFSLGETLRHLCGLDDLDQFADLSLLTCLDAPSAESPLSRATRRMTVPQPPEALGLGLFSLARTLRRATRPDRSDRFATAREMDEQLRGVFRELRSLRLRTETFEPSPLFLQSAYALDGGLGTPPPLSRWALGAPEHTAHTAHTADGAAGRDGAVPYTAPEPADAAQQLPVPRPDPDDAHHIELSRLGDDDPAALLQHTAEWRASPEVHLLRCRLTLRTALRPGAQVPPRLDAAAVALVRAEEAIGPGAAPYDWRLAWHRGLLALAAADVRRARVHFDRVYAAIPGEYAPKLALGHCAERLGRWREALTFYEAVRVRNPSLGGAAFGAARARLTLGGPRALGYAVEALDAVAQHSRHRTAARVAAVRVCVDHARGADDLTEVVRRLGRLFYAHGLTDEQARLRMRAEVWEAARALLASGAVSAARLREVAHGADVRLRFPLTERQLRVGLSRFCLGLAQQATRDPTAADTHLAELLLDRAYATRPFGLRHQRGEER</sequence>
<dbReference type="Gene3D" id="1.25.40.10">
    <property type="entry name" value="Tetratricopeptide repeat domain"/>
    <property type="match status" value="1"/>
</dbReference>
<gene>
    <name evidence="10" type="ORF">GCM10012286_40950</name>
</gene>
<evidence type="ECO:0000313" key="10">
    <source>
        <dbReference type="EMBL" id="GGO47503.1"/>
    </source>
</evidence>
<evidence type="ECO:0000256" key="1">
    <source>
        <dbReference type="ARBA" id="ARBA00012513"/>
    </source>
</evidence>
<keyword evidence="4 7" id="KW-0547">Nucleotide-binding</keyword>
<keyword evidence="3" id="KW-0808">Transferase</keyword>
<dbReference type="InterPro" id="IPR011990">
    <property type="entry name" value="TPR-like_helical_dom_sf"/>
</dbReference>
<keyword evidence="2 10" id="KW-0723">Serine/threonine-protein kinase</keyword>
<evidence type="ECO:0000259" key="9">
    <source>
        <dbReference type="PROSITE" id="PS50011"/>
    </source>
</evidence>
<evidence type="ECO:0000256" key="8">
    <source>
        <dbReference type="SAM" id="MobiDB-lite"/>
    </source>
</evidence>
<evidence type="ECO:0000256" key="7">
    <source>
        <dbReference type="PROSITE-ProRule" id="PRU10141"/>
    </source>
</evidence>
<dbReference type="SUPFAM" id="SSF56112">
    <property type="entry name" value="Protein kinase-like (PK-like)"/>
    <property type="match status" value="1"/>
</dbReference>
<dbReference type="SMART" id="SM00220">
    <property type="entry name" value="S_TKc"/>
    <property type="match status" value="1"/>
</dbReference>
<evidence type="ECO:0000256" key="4">
    <source>
        <dbReference type="ARBA" id="ARBA00022741"/>
    </source>
</evidence>
<dbReference type="PANTHER" id="PTHR43289:SF6">
    <property type="entry name" value="SERINE_THREONINE-PROTEIN KINASE NEKL-3"/>
    <property type="match status" value="1"/>
</dbReference>
<dbReference type="SUPFAM" id="SSF48452">
    <property type="entry name" value="TPR-like"/>
    <property type="match status" value="1"/>
</dbReference>
<dbReference type="EMBL" id="BMNG01000008">
    <property type="protein sequence ID" value="GGO47503.1"/>
    <property type="molecule type" value="Genomic_DNA"/>
</dbReference>
<feature type="domain" description="Protein kinase" evidence="9">
    <location>
        <begin position="95"/>
        <end position="412"/>
    </location>
</feature>
<keyword evidence="11" id="KW-1185">Reference proteome</keyword>
<evidence type="ECO:0000313" key="11">
    <source>
        <dbReference type="Proteomes" id="UP000656881"/>
    </source>
</evidence>
<keyword evidence="6 7" id="KW-0067">ATP-binding</keyword>
<dbReference type="GO" id="GO:0004674">
    <property type="term" value="F:protein serine/threonine kinase activity"/>
    <property type="evidence" value="ECO:0007669"/>
    <property type="project" value="UniProtKB-KW"/>
</dbReference>
<dbReference type="Proteomes" id="UP000656881">
    <property type="component" value="Unassembled WGS sequence"/>
</dbReference>
<feature type="region of interest" description="Disordered" evidence="8">
    <location>
        <begin position="1"/>
        <end position="60"/>
    </location>
</feature>
<dbReference type="InterPro" id="IPR000719">
    <property type="entry name" value="Prot_kinase_dom"/>
</dbReference>
<dbReference type="InterPro" id="IPR011009">
    <property type="entry name" value="Kinase-like_dom_sf"/>
</dbReference>
<protein>
    <recommendedName>
        <fullName evidence="1">non-specific serine/threonine protein kinase</fullName>
        <ecNumber evidence="1">2.7.11.1</ecNumber>
    </recommendedName>
</protein>
<dbReference type="EC" id="2.7.11.1" evidence="1"/>
<organism evidence="10 11">
    <name type="scientific">Streptomyces lasiicapitis</name>
    <dbReference type="NCBI Taxonomy" id="1923961"/>
    <lineage>
        <taxon>Bacteria</taxon>
        <taxon>Bacillati</taxon>
        <taxon>Actinomycetota</taxon>
        <taxon>Actinomycetes</taxon>
        <taxon>Kitasatosporales</taxon>
        <taxon>Streptomycetaceae</taxon>
        <taxon>Streptomyces</taxon>
    </lineage>
</organism>
<dbReference type="PROSITE" id="PS00107">
    <property type="entry name" value="PROTEIN_KINASE_ATP"/>
    <property type="match status" value="1"/>
</dbReference>
<dbReference type="RefSeq" id="WP_229697098.1">
    <property type="nucleotide sequence ID" value="NZ_BMNG01000008.1"/>
</dbReference>
<dbReference type="Gene3D" id="3.30.200.20">
    <property type="entry name" value="Phosphorylase Kinase, domain 1"/>
    <property type="match status" value="1"/>
</dbReference>
<dbReference type="CDD" id="cd14014">
    <property type="entry name" value="STKc_PknB_like"/>
    <property type="match status" value="1"/>
</dbReference>
<feature type="binding site" evidence="7">
    <location>
        <position position="125"/>
    </location>
    <ligand>
        <name>ATP</name>
        <dbReference type="ChEBI" id="CHEBI:30616"/>
    </ligand>
</feature>
<accession>A0ABQ2M6D0</accession>
<evidence type="ECO:0000256" key="3">
    <source>
        <dbReference type="ARBA" id="ARBA00022679"/>
    </source>
</evidence>
<dbReference type="InterPro" id="IPR031636">
    <property type="entry name" value="PknG_TPR"/>
</dbReference>
<dbReference type="Pfam" id="PF00069">
    <property type="entry name" value="Pkinase"/>
    <property type="match status" value="1"/>
</dbReference>
<proteinExistence type="predicted"/>
<dbReference type="InterPro" id="IPR017441">
    <property type="entry name" value="Protein_kinase_ATP_BS"/>
</dbReference>
<evidence type="ECO:0000256" key="5">
    <source>
        <dbReference type="ARBA" id="ARBA00022777"/>
    </source>
</evidence>